<dbReference type="PANTHER" id="PTHR38589">
    <property type="entry name" value="BLR0621 PROTEIN"/>
    <property type="match status" value="1"/>
</dbReference>
<reference evidence="2 3" key="1">
    <citation type="submission" date="2024-03" db="EMBL/GenBank/DDBJ databases">
        <title>Novel Streptomyces species of biotechnological and ecological value are a feature of Machair soil.</title>
        <authorList>
            <person name="Prole J.R."/>
            <person name="Goodfellow M."/>
            <person name="Allenby N."/>
            <person name="Ward A.C."/>
        </authorList>
    </citation>
    <scope>NUCLEOTIDE SEQUENCE [LARGE SCALE GENOMIC DNA]</scope>
    <source>
        <strain evidence="2 3">MS1.HAVA.3</strain>
    </source>
</reference>
<dbReference type="Proteomes" id="UP001382904">
    <property type="component" value="Unassembled WGS sequence"/>
</dbReference>
<dbReference type="EMBL" id="JBBKAM010000002">
    <property type="protein sequence ID" value="MEJ8643909.1"/>
    <property type="molecule type" value="Genomic_DNA"/>
</dbReference>
<accession>A0ABU8U7P2</accession>
<name>A0ABU8U7P2_9ACTN</name>
<feature type="compositionally biased region" description="Basic residues" evidence="1">
    <location>
        <begin position="59"/>
        <end position="68"/>
    </location>
</feature>
<sequence length="291" mass="31320">MYGRFNEQAPPSPLPHAPYVAYASSGTYSYVFAHVPSRGPRRHPRPADLRGGLGVFPRRERRRRRVAGARRLPSAGRGPSRARRSPGSPREAPRAALQGLTGISEQTRARIPTESRQLILVTGRARDSSESTATLYNRPAAGADWIRAASWPARNGAKGWSTERTYGDLTSPQGVFALTDAGGLLPKPPGTRLPYDKDGSFVATGRGVNGESLAGSFDYVVAIDFNRRPGTSPLDPVKPEGERKGGNIWLHVDHDGPSQGCVGIPKEAMKQVLETLDPAAKPVIVMGPEGF</sequence>
<organism evidence="2 3">
    <name type="scientific">Streptomyces caledonius</name>
    <dbReference type="NCBI Taxonomy" id="3134107"/>
    <lineage>
        <taxon>Bacteria</taxon>
        <taxon>Bacillati</taxon>
        <taxon>Actinomycetota</taxon>
        <taxon>Actinomycetes</taxon>
        <taxon>Kitasatosporales</taxon>
        <taxon>Streptomycetaceae</taxon>
        <taxon>Streptomyces</taxon>
    </lineage>
</organism>
<evidence type="ECO:0000313" key="3">
    <source>
        <dbReference type="Proteomes" id="UP001382904"/>
    </source>
</evidence>
<protein>
    <submittedName>
        <fullName evidence="2">L,D-transpeptidase family protein</fullName>
    </submittedName>
</protein>
<dbReference type="PANTHER" id="PTHR38589:SF1">
    <property type="entry name" value="BLR0621 PROTEIN"/>
    <property type="match status" value="1"/>
</dbReference>
<feature type="region of interest" description="Disordered" evidence="1">
    <location>
        <begin position="37"/>
        <end position="109"/>
    </location>
</feature>
<keyword evidence="3" id="KW-1185">Reference proteome</keyword>
<feature type="compositionally biased region" description="Low complexity" evidence="1">
    <location>
        <begin position="69"/>
        <end position="96"/>
    </location>
</feature>
<comment type="caution">
    <text evidence="2">The sequence shown here is derived from an EMBL/GenBank/DDBJ whole genome shotgun (WGS) entry which is preliminary data.</text>
</comment>
<gene>
    <name evidence="2" type="ORF">WKI68_26140</name>
</gene>
<evidence type="ECO:0000313" key="2">
    <source>
        <dbReference type="EMBL" id="MEJ8643909.1"/>
    </source>
</evidence>
<proteinExistence type="predicted"/>
<evidence type="ECO:0000256" key="1">
    <source>
        <dbReference type="SAM" id="MobiDB-lite"/>
    </source>
</evidence>